<dbReference type="EC" id="2.3.2.6" evidence="10 15"/>
<comment type="catalytic activity">
    <reaction evidence="6 15">
        <text>N-terminal L-arginyl-[protein] + L-leucyl-tRNA(Leu) = N-terminal L-leucyl-L-arginyl-[protein] + tRNA(Leu) + H(+)</text>
        <dbReference type="Rhea" id="RHEA:50416"/>
        <dbReference type="Rhea" id="RHEA-COMP:9613"/>
        <dbReference type="Rhea" id="RHEA-COMP:9622"/>
        <dbReference type="Rhea" id="RHEA-COMP:12672"/>
        <dbReference type="Rhea" id="RHEA-COMP:12673"/>
        <dbReference type="ChEBI" id="CHEBI:15378"/>
        <dbReference type="ChEBI" id="CHEBI:64719"/>
        <dbReference type="ChEBI" id="CHEBI:78442"/>
        <dbReference type="ChEBI" id="CHEBI:78494"/>
        <dbReference type="ChEBI" id="CHEBI:133044"/>
        <dbReference type="EC" id="2.3.2.6"/>
    </reaction>
</comment>
<evidence type="ECO:0000256" key="13">
    <source>
        <dbReference type="ARBA" id="ARBA00077165"/>
    </source>
</evidence>
<dbReference type="Gene3D" id="3.30.70.3550">
    <property type="entry name" value="Leucyl/phenylalanyl-tRNA-protein transferase, N-terminal domain"/>
    <property type="match status" value="1"/>
</dbReference>
<dbReference type="GO" id="GO:0008914">
    <property type="term" value="F:leucyl-tRNA--protein transferase activity"/>
    <property type="evidence" value="ECO:0007669"/>
    <property type="project" value="UniProtKB-UniRule"/>
</dbReference>
<accession>A0A6H3FBD5</accession>
<dbReference type="NCBIfam" id="TIGR00667">
    <property type="entry name" value="aat"/>
    <property type="match status" value="1"/>
</dbReference>
<dbReference type="SUPFAM" id="SSF55729">
    <property type="entry name" value="Acyl-CoA N-acyltransferases (Nat)"/>
    <property type="match status" value="1"/>
</dbReference>
<evidence type="ECO:0000313" key="17">
    <source>
        <dbReference type="Proteomes" id="UP000292919"/>
    </source>
</evidence>
<evidence type="ECO:0000256" key="6">
    <source>
        <dbReference type="ARBA" id="ARBA00050652"/>
    </source>
</evidence>
<keyword evidence="4 15" id="KW-0012">Acyltransferase</keyword>
<evidence type="ECO:0000256" key="8">
    <source>
        <dbReference type="ARBA" id="ARBA00054043"/>
    </source>
</evidence>
<dbReference type="GO" id="GO:0030163">
    <property type="term" value="P:protein catabolic process"/>
    <property type="evidence" value="ECO:0007669"/>
    <property type="project" value="UniProtKB-UniRule"/>
</dbReference>
<comment type="catalytic activity">
    <reaction evidence="7 15">
        <text>N-terminal L-lysyl-[protein] + L-leucyl-tRNA(Leu) = N-terminal L-leucyl-L-lysyl-[protein] + tRNA(Leu) + H(+)</text>
        <dbReference type="Rhea" id="RHEA:12340"/>
        <dbReference type="Rhea" id="RHEA-COMP:9613"/>
        <dbReference type="Rhea" id="RHEA-COMP:9622"/>
        <dbReference type="Rhea" id="RHEA-COMP:12670"/>
        <dbReference type="Rhea" id="RHEA-COMP:12671"/>
        <dbReference type="ChEBI" id="CHEBI:15378"/>
        <dbReference type="ChEBI" id="CHEBI:65249"/>
        <dbReference type="ChEBI" id="CHEBI:78442"/>
        <dbReference type="ChEBI" id="CHEBI:78494"/>
        <dbReference type="ChEBI" id="CHEBI:133043"/>
        <dbReference type="EC" id="2.3.2.6"/>
    </reaction>
</comment>
<dbReference type="EMBL" id="SIXC01000007">
    <property type="protein sequence ID" value="TBH79725.1"/>
    <property type="molecule type" value="Genomic_DNA"/>
</dbReference>
<dbReference type="Gene3D" id="3.40.630.70">
    <property type="entry name" value="Leucyl/phenylalanyl-tRNA-protein transferase, C-terminal domain"/>
    <property type="match status" value="1"/>
</dbReference>
<reference evidence="16 17" key="1">
    <citation type="submission" date="2018-12" db="EMBL/GenBank/DDBJ databases">
        <title>First genome draft of Desulfovibrio legallis sp. nov.</title>
        <authorList>
            <person name="Ben Dhia O."/>
            <person name="Najjari A."/>
            <person name="Ferjani R."/>
            <person name="Fhoula I."/>
            <person name="Fardeau M.-L."/>
            <person name="Boudabbous A."/>
            <person name="Ouzari H.I."/>
        </authorList>
    </citation>
    <scope>NUCLEOTIDE SEQUENCE [LARGE SCALE GENOMIC DNA]</scope>
    <source>
        <strain evidence="16 17">H1T</strain>
    </source>
</reference>
<gene>
    <name evidence="15" type="primary">aat</name>
    <name evidence="16" type="ORF">EB812_07400</name>
</gene>
<evidence type="ECO:0000256" key="10">
    <source>
        <dbReference type="ARBA" id="ARBA00066767"/>
    </source>
</evidence>
<keyword evidence="17" id="KW-1185">Reference proteome</keyword>
<dbReference type="PANTHER" id="PTHR30098">
    <property type="entry name" value="LEUCYL/PHENYLALANYL-TRNA--PROTEIN TRANSFERASE"/>
    <property type="match status" value="1"/>
</dbReference>
<keyword evidence="2 15" id="KW-0963">Cytoplasm</keyword>
<dbReference type="InterPro" id="IPR042221">
    <property type="entry name" value="Leu/Phe-tRNA_Trfase_N"/>
</dbReference>
<evidence type="ECO:0000256" key="5">
    <source>
        <dbReference type="ARBA" id="ARBA00050607"/>
    </source>
</evidence>
<organism evidence="16 17">
    <name type="scientific">Desulfovibrio legallii</name>
    <dbReference type="NCBI Taxonomy" id="571438"/>
    <lineage>
        <taxon>Bacteria</taxon>
        <taxon>Pseudomonadati</taxon>
        <taxon>Thermodesulfobacteriota</taxon>
        <taxon>Desulfovibrionia</taxon>
        <taxon>Desulfovibrionales</taxon>
        <taxon>Desulfovibrionaceae</taxon>
        <taxon>Desulfovibrio</taxon>
    </lineage>
</organism>
<dbReference type="InterPro" id="IPR016181">
    <property type="entry name" value="Acyl_CoA_acyltransferase"/>
</dbReference>
<dbReference type="HAMAP" id="MF_00688">
    <property type="entry name" value="Leu_Phe_trans"/>
    <property type="match status" value="1"/>
</dbReference>
<evidence type="ECO:0000256" key="2">
    <source>
        <dbReference type="ARBA" id="ARBA00022490"/>
    </source>
</evidence>
<comment type="similarity">
    <text evidence="9 15">Belongs to the L/F-transferase family.</text>
</comment>
<keyword evidence="3 15" id="KW-0808">Transferase</keyword>
<dbReference type="RefSeq" id="WP_118228736.1">
    <property type="nucleotide sequence ID" value="NZ_JAQDZC010000006.1"/>
</dbReference>
<dbReference type="AlphaFoldDB" id="A0A6H3FBD5"/>
<evidence type="ECO:0000256" key="14">
    <source>
        <dbReference type="ARBA" id="ARBA00083640"/>
    </source>
</evidence>
<evidence type="ECO:0000256" key="4">
    <source>
        <dbReference type="ARBA" id="ARBA00023315"/>
    </source>
</evidence>
<evidence type="ECO:0000313" key="16">
    <source>
        <dbReference type="EMBL" id="TBH79725.1"/>
    </source>
</evidence>
<dbReference type="FunFam" id="3.30.70.3550:FF:000001">
    <property type="entry name" value="Leucyl/phenylalanyl-tRNA--protein transferase"/>
    <property type="match status" value="1"/>
</dbReference>
<evidence type="ECO:0000256" key="1">
    <source>
        <dbReference type="ARBA" id="ARBA00004496"/>
    </source>
</evidence>
<evidence type="ECO:0000256" key="11">
    <source>
        <dbReference type="ARBA" id="ARBA00074372"/>
    </source>
</evidence>
<protein>
    <recommendedName>
        <fullName evidence="11 15">Leucyl/phenylalanyl-tRNA--protein transferase</fullName>
        <ecNumber evidence="10 15">2.3.2.6</ecNumber>
    </recommendedName>
    <alternativeName>
        <fullName evidence="12 15">L/F-transferase</fullName>
    </alternativeName>
    <alternativeName>
        <fullName evidence="13 15">Leucyltransferase</fullName>
    </alternativeName>
    <alternativeName>
        <fullName evidence="14 15">Phenyalanyltransferase</fullName>
    </alternativeName>
</protein>
<evidence type="ECO:0000256" key="3">
    <source>
        <dbReference type="ARBA" id="ARBA00022679"/>
    </source>
</evidence>
<dbReference type="InterPro" id="IPR004616">
    <property type="entry name" value="Leu/Phe-tRNA_Trfase"/>
</dbReference>
<evidence type="ECO:0000256" key="12">
    <source>
        <dbReference type="ARBA" id="ARBA00077136"/>
    </source>
</evidence>
<evidence type="ECO:0000256" key="15">
    <source>
        <dbReference type="HAMAP-Rule" id="MF_00688"/>
    </source>
</evidence>
<dbReference type="PANTHER" id="PTHR30098:SF2">
    <property type="entry name" value="LEUCYL_PHENYLALANYL-TRNA--PROTEIN TRANSFERASE"/>
    <property type="match status" value="1"/>
</dbReference>
<proteinExistence type="inferred from homology"/>
<name>A0A6H3FBD5_9BACT</name>
<dbReference type="InterPro" id="IPR042203">
    <property type="entry name" value="Leu/Phe-tRNA_Trfase_C"/>
</dbReference>
<comment type="catalytic activity">
    <reaction evidence="5 15">
        <text>L-phenylalanyl-tRNA(Phe) + an N-terminal L-alpha-aminoacyl-[protein] = an N-terminal L-phenylalanyl-L-alpha-aminoacyl-[protein] + tRNA(Phe)</text>
        <dbReference type="Rhea" id="RHEA:43632"/>
        <dbReference type="Rhea" id="RHEA-COMP:9668"/>
        <dbReference type="Rhea" id="RHEA-COMP:9699"/>
        <dbReference type="Rhea" id="RHEA-COMP:10636"/>
        <dbReference type="Rhea" id="RHEA-COMP:10637"/>
        <dbReference type="ChEBI" id="CHEBI:78442"/>
        <dbReference type="ChEBI" id="CHEBI:78531"/>
        <dbReference type="ChEBI" id="CHEBI:78597"/>
        <dbReference type="ChEBI" id="CHEBI:83561"/>
        <dbReference type="EC" id="2.3.2.6"/>
    </reaction>
</comment>
<evidence type="ECO:0000256" key="9">
    <source>
        <dbReference type="ARBA" id="ARBA00061535"/>
    </source>
</evidence>
<comment type="caution">
    <text evidence="16">The sequence shown here is derived from an EMBL/GenBank/DDBJ whole genome shotgun (WGS) entry which is preliminary data.</text>
</comment>
<evidence type="ECO:0000256" key="7">
    <source>
        <dbReference type="ARBA" id="ARBA00051538"/>
    </source>
</evidence>
<dbReference type="GO" id="GO:0005737">
    <property type="term" value="C:cytoplasm"/>
    <property type="evidence" value="ECO:0007669"/>
    <property type="project" value="UniProtKB-SubCell"/>
</dbReference>
<comment type="function">
    <text evidence="8 15">Functions in the N-end rule pathway of protein degradation where it conjugates Leu, Phe and, less efficiently, Met from aminoacyl-tRNAs to the N-termini of proteins containing an N-terminal arginine or lysine.</text>
</comment>
<dbReference type="Pfam" id="PF03588">
    <property type="entry name" value="Leu_Phe_trans"/>
    <property type="match status" value="1"/>
</dbReference>
<dbReference type="Proteomes" id="UP000292919">
    <property type="component" value="Unassembled WGS sequence"/>
</dbReference>
<comment type="subcellular location">
    <subcellularLocation>
        <location evidence="1 15">Cytoplasm</location>
    </subcellularLocation>
</comment>
<sequence length="269" mass="29378">MRYGAVAALAAQFPPLETAHPDGFLCLGGDLRPERLLAAYSRGIFPWYEEGLPVLWWSPDPRCVLPLEAFHLPRRSARTLRRRPFALTLDRAFGRVIRSCAAPRAAAPGTWIIPEMIAAYERLHALGYAHSVEAWRDGALAGGLYGVALGRAFFGESMFHTEAEASRAALAGLVALLRQRGAILLDCQQETPHIMGMGGVLLPRRRFVARLREALGERREAAPPFSALSAAAPDTAAMPWAPWRTSYVFDAAAGVWLPESPEQGGPVSR</sequence>